<evidence type="ECO:0000313" key="2">
    <source>
        <dbReference type="Proteomes" id="UP000240760"/>
    </source>
</evidence>
<sequence length="151" mass="16266">MRDQYAAGSHSRCSSPSADSSLHFVDGELPPPASCFPACLVYHAAVPQLLPHGATTSDWPKLRCHGKLSKPAVRAGESHDASAESLMLTLTDSKRHTGCSRQGPCCVADLHHRLTSALHLQQSMLLGLPQFLNWSVGGTSITMDMKTDDME</sequence>
<evidence type="ECO:0000313" key="1">
    <source>
        <dbReference type="EMBL" id="PTB74269.1"/>
    </source>
</evidence>
<protein>
    <submittedName>
        <fullName evidence="1">Uncharacterized protein</fullName>
    </submittedName>
</protein>
<proteinExistence type="predicted"/>
<organism evidence="1 2">
    <name type="scientific">Trichoderma longibrachiatum ATCC 18648</name>
    <dbReference type="NCBI Taxonomy" id="983965"/>
    <lineage>
        <taxon>Eukaryota</taxon>
        <taxon>Fungi</taxon>
        <taxon>Dikarya</taxon>
        <taxon>Ascomycota</taxon>
        <taxon>Pezizomycotina</taxon>
        <taxon>Sordariomycetes</taxon>
        <taxon>Hypocreomycetidae</taxon>
        <taxon>Hypocreales</taxon>
        <taxon>Hypocreaceae</taxon>
        <taxon>Trichoderma</taxon>
    </lineage>
</organism>
<keyword evidence="2" id="KW-1185">Reference proteome</keyword>
<gene>
    <name evidence="1" type="ORF">M440DRAFT_111896</name>
</gene>
<reference evidence="1 2" key="1">
    <citation type="submission" date="2016-07" db="EMBL/GenBank/DDBJ databases">
        <title>Multiple horizontal gene transfer events from other fungi enriched the ability of initially mycotrophic Trichoderma (Ascomycota) to feed on dead plant biomass.</title>
        <authorList>
            <consortium name="DOE Joint Genome Institute"/>
            <person name="Aerts A."/>
            <person name="Atanasova L."/>
            <person name="Chenthamara K."/>
            <person name="Zhang J."/>
            <person name="Grujic M."/>
            <person name="Henrissat B."/>
            <person name="Kuo A."/>
            <person name="Salamov A."/>
            <person name="Lipzen A."/>
            <person name="Labutti K."/>
            <person name="Barry K."/>
            <person name="Miao Y."/>
            <person name="Rahimi M.J."/>
            <person name="Shen Q."/>
            <person name="Grigoriev I.V."/>
            <person name="Kubicek C.P."/>
            <person name="Druzhinina I.S."/>
        </authorList>
    </citation>
    <scope>NUCLEOTIDE SEQUENCE [LARGE SCALE GENOMIC DNA]</scope>
    <source>
        <strain evidence="1 2">ATCC 18648</strain>
    </source>
</reference>
<dbReference type="AlphaFoldDB" id="A0A2T4BY57"/>
<dbReference type="Proteomes" id="UP000240760">
    <property type="component" value="Unassembled WGS sequence"/>
</dbReference>
<dbReference type="EMBL" id="KZ679136">
    <property type="protein sequence ID" value="PTB74269.1"/>
    <property type="molecule type" value="Genomic_DNA"/>
</dbReference>
<accession>A0A2T4BY57</accession>
<name>A0A2T4BY57_TRILO</name>